<dbReference type="InterPro" id="IPR031876">
    <property type="entry name" value="DUF4760"/>
</dbReference>
<protein>
    <submittedName>
        <fullName evidence="2">DUF4760 domain-containing protein</fullName>
    </submittedName>
</protein>
<accession>A0ABV5U410</accession>
<feature type="region of interest" description="Disordered" evidence="1">
    <location>
        <begin position="1"/>
        <end position="30"/>
    </location>
</feature>
<sequence>MQVRHAARESLRADRNLEDERRRQRKKDTIDAMVSSSRQWEEFRMALPWNDRDKENVQAYLQHIERKPAARAPVRNYLDFLEVVAVGVNSGVFDIDTVSRMVDGRILAVTENYMPYINLRRDELRSPSLYSELEVMARSTRNHRDRESASANG</sequence>
<dbReference type="Proteomes" id="UP001589535">
    <property type="component" value="Unassembled WGS sequence"/>
</dbReference>
<evidence type="ECO:0000256" key="1">
    <source>
        <dbReference type="SAM" id="MobiDB-lite"/>
    </source>
</evidence>
<evidence type="ECO:0000313" key="3">
    <source>
        <dbReference type="Proteomes" id="UP001589535"/>
    </source>
</evidence>
<comment type="caution">
    <text evidence="2">The sequence shown here is derived from an EMBL/GenBank/DDBJ whole genome shotgun (WGS) entry which is preliminary data.</text>
</comment>
<dbReference type="Pfam" id="PF15956">
    <property type="entry name" value="DUF4760"/>
    <property type="match status" value="1"/>
</dbReference>
<dbReference type="EMBL" id="JBHMBK010000012">
    <property type="protein sequence ID" value="MFB9686127.1"/>
    <property type="molecule type" value="Genomic_DNA"/>
</dbReference>
<proteinExistence type="predicted"/>
<name>A0ABV5U410_9PSEU</name>
<keyword evidence="3" id="KW-1185">Reference proteome</keyword>
<organism evidence="2 3">
    <name type="scientific">Amycolatopsis plumensis</name>
    <dbReference type="NCBI Taxonomy" id="236508"/>
    <lineage>
        <taxon>Bacteria</taxon>
        <taxon>Bacillati</taxon>
        <taxon>Actinomycetota</taxon>
        <taxon>Actinomycetes</taxon>
        <taxon>Pseudonocardiales</taxon>
        <taxon>Pseudonocardiaceae</taxon>
        <taxon>Amycolatopsis</taxon>
    </lineage>
</organism>
<dbReference type="RefSeq" id="WP_378194980.1">
    <property type="nucleotide sequence ID" value="NZ_JBHMBK010000012.1"/>
</dbReference>
<evidence type="ECO:0000313" key="2">
    <source>
        <dbReference type="EMBL" id="MFB9686127.1"/>
    </source>
</evidence>
<reference evidence="2 3" key="1">
    <citation type="submission" date="2024-09" db="EMBL/GenBank/DDBJ databases">
        <authorList>
            <person name="Sun Q."/>
            <person name="Mori K."/>
        </authorList>
    </citation>
    <scope>NUCLEOTIDE SEQUENCE [LARGE SCALE GENOMIC DNA]</scope>
    <source>
        <strain evidence="2 3">JCM 13852</strain>
    </source>
</reference>
<gene>
    <name evidence="2" type="ORF">ACFFTO_18170</name>
</gene>